<keyword evidence="2" id="KW-0732">Signal</keyword>
<feature type="chain" id="PRO_5047014644" evidence="2">
    <location>
        <begin position="25"/>
        <end position="216"/>
    </location>
</feature>
<evidence type="ECO:0000256" key="2">
    <source>
        <dbReference type="SAM" id="SignalP"/>
    </source>
</evidence>
<comment type="caution">
    <text evidence="3">The sequence shown here is derived from an EMBL/GenBank/DDBJ whole genome shotgun (WGS) entry which is preliminary data.</text>
</comment>
<dbReference type="EMBL" id="QYAC01000003">
    <property type="protein sequence ID" value="MBL3678924.1"/>
    <property type="molecule type" value="Genomic_DNA"/>
</dbReference>
<reference evidence="3 4" key="1">
    <citation type="submission" date="2018-09" db="EMBL/GenBank/DDBJ databases">
        <title>Comparative genomics of Leucobacter spp.</title>
        <authorList>
            <person name="Reis A.C."/>
            <person name="Kolvenbach B.A."/>
            <person name="Corvini P.F.X."/>
            <person name="Nunes O.C."/>
        </authorList>
    </citation>
    <scope>NUCLEOTIDE SEQUENCE [LARGE SCALE GENOMIC DNA]</scope>
    <source>
        <strain evidence="3 4">TAN 31504</strain>
    </source>
</reference>
<organism evidence="3 4">
    <name type="scientific">Leucobacter chromiireducens subsp. solipictus</name>
    <dbReference type="NCBI Taxonomy" id="398235"/>
    <lineage>
        <taxon>Bacteria</taxon>
        <taxon>Bacillati</taxon>
        <taxon>Actinomycetota</taxon>
        <taxon>Actinomycetes</taxon>
        <taxon>Micrococcales</taxon>
        <taxon>Microbacteriaceae</taxon>
        <taxon>Leucobacter</taxon>
    </lineage>
</organism>
<evidence type="ECO:0000313" key="4">
    <source>
        <dbReference type="Proteomes" id="UP001645859"/>
    </source>
</evidence>
<evidence type="ECO:0000256" key="1">
    <source>
        <dbReference type="SAM" id="MobiDB-lite"/>
    </source>
</evidence>
<accession>A0ABS1SEE9</accession>
<evidence type="ECO:0000313" key="3">
    <source>
        <dbReference type="EMBL" id="MBL3678924.1"/>
    </source>
</evidence>
<gene>
    <name evidence="3" type="ORF">D3230_06390</name>
</gene>
<sequence>MGDMTRHRPLAALSLLAALLPLSACSPLSLPAPQSDGPSPEARIAQEAGVVVEPGHARCDFTNVPSGEAGQGTSSGEFGTLDSAEVRETADAYEVTFTGEFLDPALVTPTARVNFRLVLTEPDTAPVMLFTEYAQGALTTTGTVAVGMAFAQETAAELTPGAFTASYAKSSPDLAGFAPETWRAGVEYTSGEPRVDPVIRSCGDGRDWEWQPLAGE</sequence>
<name>A0ABS1SEE9_9MICO</name>
<keyword evidence="4" id="KW-1185">Reference proteome</keyword>
<feature type="signal peptide" evidence="2">
    <location>
        <begin position="1"/>
        <end position="24"/>
    </location>
</feature>
<dbReference type="Proteomes" id="UP001645859">
    <property type="component" value="Unassembled WGS sequence"/>
</dbReference>
<proteinExistence type="predicted"/>
<protein>
    <submittedName>
        <fullName evidence="3">Uncharacterized protein</fullName>
    </submittedName>
</protein>
<feature type="region of interest" description="Disordered" evidence="1">
    <location>
        <begin position="60"/>
        <end position="79"/>
    </location>
</feature>